<dbReference type="Proteomes" id="UP001470230">
    <property type="component" value="Unassembled WGS sequence"/>
</dbReference>
<dbReference type="EMBL" id="JAPFFF010000003">
    <property type="protein sequence ID" value="KAK8894787.1"/>
    <property type="molecule type" value="Genomic_DNA"/>
</dbReference>
<feature type="compositionally biased region" description="Acidic residues" evidence="2">
    <location>
        <begin position="464"/>
        <end position="486"/>
    </location>
</feature>
<gene>
    <name evidence="3" type="ORF">M9Y10_023225</name>
</gene>
<feature type="region of interest" description="Disordered" evidence="2">
    <location>
        <begin position="260"/>
        <end position="311"/>
    </location>
</feature>
<protein>
    <recommendedName>
        <fullName evidence="5">Translin-associated factor X-interacting protein 1 N-terminal domain-containing protein</fullName>
    </recommendedName>
</protein>
<sequence length="486" mass="55416">MSNRSSPRADRPSSTFITEMGNFKRSSNLNRTGRRNYNANSINRKKSNLPRISGSQSMFSSNFGRVGSTTEIEFDQGKLDHIYELLVKDIMDLKSDIAPIRHTYLKLKDRLLFQRQCSVNSNENFLLSEQYPDLHNAIGEGGTFSALIEEFQIEIDDNTNLINELKNKFSSYWTVKLSCENDRGRDELSAMKEMLSNLKSQKKRLNSNLITIKQSANIVKIDNQRKEMHKLILKIAKAEQRNQKLINSLQELEKEFDLSPSTTLTDNLSNEPTENPNTNKVKFILDDNTNNSDNDKTANKANDTTNNTSSNYNFNFMNTPVAQAAFDEVEALEKELAEKKQLYLKKCDELIIIRNKQLNQLQKLEKKQKSNQNNEENNNNNTSDKKFHVTEPKKPPTSSARARKPISSPQGSKSNQKDKTSNSPKSINDKDIEENIVNKPSKMSNEELMSHLMNFSEKSKGDAAEELQEIPIEEEEEGGGVQVDDE</sequence>
<evidence type="ECO:0000313" key="4">
    <source>
        <dbReference type="Proteomes" id="UP001470230"/>
    </source>
</evidence>
<evidence type="ECO:0000313" key="3">
    <source>
        <dbReference type="EMBL" id="KAK8894787.1"/>
    </source>
</evidence>
<feature type="compositionally biased region" description="Low complexity" evidence="2">
    <location>
        <begin position="299"/>
        <end position="311"/>
    </location>
</feature>
<feature type="region of interest" description="Disordered" evidence="2">
    <location>
        <begin position="364"/>
        <end position="486"/>
    </location>
</feature>
<keyword evidence="4" id="KW-1185">Reference proteome</keyword>
<feature type="compositionally biased region" description="Polar residues" evidence="2">
    <location>
        <begin position="260"/>
        <end position="280"/>
    </location>
</feature>
<evidence type="ECO:0000256" key="2">
    <source>
        <dbReference type="SAM" id="MobiDB-lite"/>
    </source>
</evidence>
<name>A0ABR2KUJ1_9EUKA</name>
<feature type="compositionally biased region" description="Low complexity" evidence="2">
    <location>
        <begin position="370"/>
        <end position="381"/>
    </location>
</feature>
<proteinExistence type="predicted"/>
<organism evidence="3 4">
    <name type="scientific">Tritrichomonas musculus</name>
    <dbReference type="NCBI Taxonomy" id="1915356"/>
    <lineage>
        <taxon>Eukaryota</taxon>
        <taxon>Metamonada</taxon>
        <taxon>Parabasalia</taxon>
        <taxon>Tritrichomonadida</taxon>
        <taxon>Tritrichomonadidae</taxon>
        <taxon>Tritrichomonas</taxon>
    </lineage>
</organism>
<feature type="coiled-coil region" evidence="1">
    <location>
        <begin position="148"/>
        <end position="255"/>
    </location>
</feature>
<accession>A0ABR2KUJ1</accession>
<comment type="caution">
    <text evidence="3">The sequence shown here is derived from an EMBL/GenBank/DDBJ whole genome shotgun (WGS) entry which is preliminary data.</text>
</comment>
<reference evidence="3 4" key="1">
    <citation type="submission" date="2024-04" db="EMBL/GenBank/DDBJ databases">
        <title>Tritrichomonas musculus Genome.</title>
        <authorList>
            <person name="Alves-Ferreira E."/>
            <person name="Grigg M."/>
            <person name="Lorenzi H."/>
            <person name="Galac M."/>
        </authorList>
    </citation>
    <scope>NUCLEOTIDE SEQUENCE [LARGE SCALE GENOMIC DNA]</scope>
    <source>
        <strain evidence="3 4">EAF2021</strain>
    </source>
</reference>
<feature type="compositionally biased region" description="Basic and acidic residues" evidence="2">
    <location>
        <begin position="383"/>
        <end position="394"/>
    </location>
</feature>
<keyword evidence="1" id="KW-0175">Coiled coil</keyword>
<evidence type="ECO:0008006" key="5">
    <source>
        <dbReference type="Google" id="ProtNLM"/>
    </source>
</evidence>
<evidence type="ECO:0000256" key="1">
    <source>
        <dbReference type="SAM" id="Coils"/>
    </source>
</evidence>